<keyword evidence="8" id="KW-1185">Reference proteome</keyword>
<evidence type="ECO:0000256" key="2">
    <source>
        <dbReference type="ARBA" id="ARBA00022621"/>
    </source>
</evidence>
<dbReference type="EMBL" id="BPRB01000209">
    <property type="protein sequence ID" value="GJE61420.1"/>
    <property type="molecule type" value="Genomic_DNA"/>
</dbReference>
<keyword evidence="5" id="KW-0813">Transport</keyword>
<accession>A0ABQ4U1S3</accession>
<protein>
    <submittedName>
        <fullName evidence="7">Bacterial hemoglobin</fullName>
    </submittedName>
</protein>
<evidence type="ECO:0000259" key="6">
    <source>
        <dbReference type="PROSITE" id="PS01033"/>
    </source>
</evidence>
<feature type="domain" description="Globin" evidence="6">
    <location>
        <begin position="1"/>
        <end position="133"/>
    </location>
</feature>
<reference evidence="7" key="2">
    <citation type="submission" date="2021-08" db="EMBL/GenBank/DDBJ databases">
        <authorList>
            <person name="Tani A."/>
            <person name="Ola A."/>
            <person name="Ogura Y."/>
            <person name="Katsura K."/>
            <person name="Hayashi T."/>
        </authorList>
    </citation>
    <scope>NUCLEOTIDE SEQUENCE</scope>
    <source>
        <strain evidence="7">DSM 23632</strain>
    </source>
</reference>
<dbReference type="Pfam" id="PF00042">
    <property type="entry name" value="Globin"/>
    <property type="match status" value="1"/>
</dbReference>
<dbReference type="RefSeq" id="WP_238183982.1">
    <property type="nucleotide sequence ID" value="NZ_BPRB01000209.1"/>
</dbReference>
<keyword evidence="1 5" id="KW-0349">Heme</keyword>
<gene>
    <name evidence="7" type="primary">vhb</name>
    <name evidence="7" type="ORF">MPOCJGCO_3542</name>
</gene>
<comment type="caution">
    <text evidence="7">The sequence shown here is derived from an EMBL/GenBank/DDBJ whole genome shotgun (WGS) entry which is preliminary data.</text>
</comment>
<evidence type="ECO:0000256" key="1">
    <source>
        <dbReference type="ARBA" id="ARBA00022617"/>
    </source>
</evidence>
<dbReference type="Proteomes" id="UP001055057">
    <property type="component" value="Unassembled WGS sequence"/>
</dbReference>
<dbReference type="Gene3D" id="1.10.490.10">
    <property type="entry name" value="Globins"/>
    <property type="match status" value="1"/>
</dbReference>
<dbReference type="InterPro" id="IPR000971">
    <property type="entry name" value="Globin"/>
</dbReference>
<proteinExistence type="inferred from homology"/>
<dbReference type="SUPFAM" id="SSF46458">
    <property type="entry name" value="Globin-like"/>
    <property type="match status" value="1"/>
</dbReference>
<keyword evidence="4" id="KW-0408">Iron</keyword>
<evidence type="ECO:0000313" key="7">
    <source>
        <dbReference type="EMBL" id="GJE61420.1"/>
    </source>
</evidence>
<evidence type="ECO:0000256" key="4">
    <source>
        <dbReference type="ARBA" id="ARBA00023004"/>
    </source>
</evidence>
<evidence type="ECO:0000256" key="5">
    <source>
        <dbReference type="RuleBase" id="RU000356"/>
    </source>
</evidence>
<dbReference type="PANTHER" id="PTHR43396">
    <property type="entry name" value="FLAVOHEMOPROTEIN"/>
    <property type="match status" value="1"/>
</dbReference>
<dbReference type="InterPro" id="IPR009050">
    <property type="entry name" value="Globin-like_sf"/>
</dbReference>
<dbReference type="InterPro" id="IPR012292">
    <property type="entry name" value="Globin/Proto"/>
</dbReference>
<comment type="similarity">
    <text evidence="5">Belongs to the globin family.</text>
</comment>
<reference evidence="7" key="1">
    <citation type="journal article" date="2021" name="Front. Microbiol.">
        <title>Comprehensive Comparative Genomics and Phenotyping of Methylobacterium Species.</title>
        <authorList>
            <person name="Alessa O."/>
            <person name="Ogura Y."/>
            <person name="Fujitani Y."/>
            <person name="Takami H."/>
            <person name="Hayashi T."/>
            <person name="Sahin N."/>
            <person name="Tani A."/>
        </authorList>
    </citation>
    <scope>NUCLEOTIDE SEQUENCE</scope>
    <source>
        <strain evidence="7">DSM 23632</strain>
    </source>
</reference>
<evidence type="ECO:0000256" key="3">
    <source>
        <dbReference type="ARBA" id="ARBA00022723"/>
    </source>
</evidence>
<organism evidence="7 8">
    <name type="scientific">Methylobacterium trifolii</name>
    <dbReference type="NCBI Taxonomy" id="1003092"/>
    <lineage>
        <taxon>Bacteria</taxon>
        <taxon>Pseudomonadati</taxon>
        <taxon>Pseudomonadota</taxon>
        <taxon>Alphaproteobacteria</taxon>
        <taxon>Hyphomicrobiales</taxon>
        <taxon>Methylobacteriaceae</taxon>
        <taxon>Methylobacterium</taxon>
    </lineage>
</organism>
<dbReference type="PROSITE" id="PS01033">
    <property type="entry name" value="GLOBIN"/>
    <property type="match status" value="1"/>
</dbReference>
<keyword evidence="3" id="KW-0479">Metal-binding</keyword>
<sequence length="133" mass="14926">MSPEQIRLLRATSHVLLGIGPEAFETFYRELFRLAPEARALFPADLGTQRLKLLNMIAILIGALEQTDRFTGTARHLGERHNRYGDMSGFYAPAKVALMACLTEALGSDFTPDVRDAWGTLYDRVESEMQQAH</sequence>
<dbReference type="PANTHER" id="PTHR43396:SF3">
    <property type="entry name" value="FLAVOHEMOPROTEIN"/>
    <property type="match status" value="1"/>
</dbReference>
<name>A0ABQ4U1S3_9HYPH</name>
<keyword evidence="2 5" id="KW-0561">Oxygen transport</keyword>
<evidence type="ECO:0000313" key="8">
    <source>
        <dbReference type="Proteomes" id="UP001055057"/>
    </source>
</evidence>